<evidence type="ECO:0000256" key="1">
    <source>
        <dbReference type="ARBA" id="ARBA00022581"/>
    </source>
</evidence>
<evidence type="ECO:0000313" key="4">
    <source>
        <dbReference type="Proteomes" id="UP001212152"/>
    </source>
</evidence>
<proteinExistence type="predicted"/>
<feature type="compositionally biased region" description="Basic and acidic residues" evidence="2">
    <location>
        <begin position="748"/>
        <end position="761"/>
    </location>
</feature>
<feature type="region of interest" description="Disordered" evidence="2">
    <location>
        <begin position="1459"/>
        <end position="1558"/>
    </location>
</feature>
<evidence type="ECO:0000313" key="3">
    <source>
        <dbReference type="EMBL" id="KAJ3173322.1"/>
    </source>
</evidence>
<feature type="compositionally biased region" description="Gly residues" evidence="2">
    <location>
        <begin position="768"/>
        <end position="779"/>
    </location>
</feature>
<evidence type="ECO:0000256" key="2">
    <source>
        <dbReference type="SAM" id="MobiDB-lite"/>
    </source>
</evidence>
<feature type="region of interest" description="Disordered" evidence="2">
    <location>
        <begin position="958"/>
        <end position="979"/>
    </location>
</feature>
<organism evidence="3 4">
    <name type="scientific">Geranomyces variabilis</name>
    <dbReference type="NCBI Taxonomy" id="109894"/>
    <lineage>
        <taxon>Eukaryota</taxon>
        <taxon>Fungi</taxon>
        <taxon>Fungi incertae sedis</taxon>
        <taxon>Chytridiomycota</taxon>
        <taxon>Chytridiomycota incertae sedis</taxon>
        <taxon>Chytridiomycetes</taxon>
        <taxon>Spizellomycetales</taxon>
        <taxon>Powellomycetaceae</taxon>
        <taxon>Geranomyces</taxon>
    </lineage>
</organism>
<feature type="compositionally biased region" description="Low complexity" evidence="2">
    <location>
        <begin position="1516"/>
        <end position="1526"/>
    </location>
</feature>
<dbReference type="PANTHER" id="PTHR13037">
    <property type="entry name" value="FORMIN"/>
    <property type="match status" value="1"/>
</dbReference>
<feature type="compositionally biased region" description="Low complexity" evidence="2">
    <location>
        <begin position="724"/>
        <end position="734"/>
    </location>
</feature>
<protein>
    <submittedName>
        <fullName evidence="3">Uncharacterized protein</fullName>
    </submittedName>
</protein>
<dbReference type="EMBL" id="JADGJQ010000072">
    <property type="protein sequence ID" value="KAJ3173322.1"/>
    <property type="molecule type" value="Genomic_DNA"/>
</dbReference>
<feature type="compositionally biased region" description="Gly residues" evidence="2">
    <location>
        <begin position="735"/>
        <end position="747"/>
    </location>
</feature>
<dbReference type="PANTHER" id="PTHR13037:SF24">
    <property type="entry name" value="POLYCOMB PROTEIN PCL-RELATED"/>
    <property type="match status" value="1"/>
</dbReference>
<feature type="compositionally biased region" description="Low complexity" evidence="2">
    <location>
        <begin position="428"/>
        <end position="444"/>
    </location>
</feature>
<feature type="compositionally biased region" description="Low complexity" evidence="2">
    <location>
        <begin position="214"/>
        <end position="228"/>
    </location>
</feature>
<dbReference type="Proteomes" id="UP001212152">
    <property type="component" value="Unassembled WGS sequence"/>
</dbReference>
<keyword evidence="4" id="KW-1185">Reference proteome</keyword>
<keyword evidence="1" id="KW-0945">Host-virus interaction</keyword>
<name>A0AAD5TEZ0_9FUNG</name>
<sequence>MAAQGSDLGAFPPASSSTPLRTLAVNALPVGKDRADFMDFLRANHDQGFERMIFHYDDRILVVYKTPEQARVALENITSTTTIVVRYAEEDYIWMEQPPITILSNPVLYIPPTGTALSPQEIEKILRCYRGFETFGILDTDELRDKRSHGGGGESKREKPKPVLKKYFAIFRDVFCAEDAVEDLLSHTNVPATFAHSHERVRVLLDEKGRQAARRGSGSRTGGAAAPGAAGASAASFAAASGTGTPVRPPTAAAVVTSHRPEASKLSWFTLSAIPGDVSFAKLRSHSSRMRGFVAVAFRPEGLAVGFDTEAHARAAGDHFLNNTTMRVAQTPAHVVAAMKQLPSGAVGPRGDVLKLVLPEWFEPHRVPEILQNYAGIQDLNADGGLDNLLVKFADAESAANAKRDLEETTNVIVGFAGDSTVGLNTEPAAAPSLSSASSPVRPATAGSAARPESALDYYQLSSQPEQDQSAAAPGVDTYDLPKGTLQSSFAIEKPPSDSAVFISAADLAHVKFSLRHSIGSLDGFQRIAFQEEGFYAWFDTRDQAARAVGRIEGEKHVTLTLIKKSQPRTRPPPIRPPTSEQHAGALFVRNPYSLNIDGLQAILESYPGYMTCRHLRDSIIVDYVNATYAAKAVADLREATNIRVEYSNRSAQPGNRYVVDNGVGGGNNNISSAAKNSFSNADDMYMADDRDTTTKYEYASGRPGTRYAVDERGGGRAIFTEPRGSSSSYSSSRRGGGGGDRGGSEYGGDRDREPRYGEPKKRSRGTRGSGRGGGGGGNDRGDDRDRSERGGLRSEYDRGSRSEYDRGSRSEYDRAPKPDYDRGGRTSEFDRAGSGRDYAARSDSRSSKLDYPDTRSDFSRHREPAIMTEPVGIDYGFGAADFGFGPVGSKPTSDLTSRLDFSGGKTSQQQSSSNIFGRPEAASPVRGLSFSDLDYGTTPLSVRPDSAGSRFPFASKFETPSRFAPTPSPMPSPEKTHAPAPLAQALSFGAFTPTPPLAPPEPVLMFDELEPPKPEWATKFVAPFTHKTHLQTPLPPAVPAPPVAAVATSPVPSAASAAPASAQIAIADPTALEPIVVTIPQTTEPHRWELPQIPVTAPVPGATADTTPTPPARFIVDDSDTFSEARVAEWQAAHAVAQAPQTIDADAPVANPMGTRTLVVTCLGSDTDKADVRAVLAAQPGFEHVRFGIDSFRAIFIDAGHAAEVVTTFRRDAGPSAAGWKAVFAKKEMEGFMQTIPGEPTSAIMTNTTHWSETELTKLMSSYEGFERLEYNQLRSRIEFRDTECAERALTDLNATTDLVSVYPTRKTHMRVANPIVLAKRSTFVSPPGQPLRPAPAPVEGWDAYVAKLEASNEAINTGGGNSLAASAEATVATATQWAPPAVPLPQDASQWNSIEPMVISDNSAWNATRARTEKKKGIVPTGWPVHTGVAPWEVSQPFGSLEEEMSRIRGRTLMPVASTQPRAPLQSAPIPGWTVSRPQTSSAAPASTAAAPSPESVEPDPTSATAEPSPVSDSTPAAAEAATSAERKDREASIDSDSEAQSQAADEKAVGKRQIVDRHSSVATMVDGGGSSSIDLLDPANEANAAAILRDQVAKAEAELARVFDLLSKMNAAGAGAGGAGGAVAGPKMMPGDADGVAAAAAVAEGPLAERLRRMASVAGTLKADGVGFAG</sequence>
<feature type="compositionally biased region" description="Basic and acidic residues" evidence="2">
    <location>
        <begin position="780"/>
        <end position="865"/>
    </location>
</feature>
<feature type="region of interest" description="Disordered" evidence="2">
    <location>
        <begin position="427"/>
        <end position="449"/>
    </location>
</feature>
<feature type="compositionally biased region" description="Low complexity" evidence="2">
    <location>
        <begin position="1478"/>
        <end position="1503"/>
    </location>
</feature>
<accession>A0AAD5TEZ0</accession>
<feature type="region of interest" description="Disordered" evidence="2">
    <location>
        <begin position="881"/>
        <end position="924"/>
    </location>
</feature>
<feature type="compositionally biased region" description="Basic and acidic residues" evidence="2">
    <location>
        <begin position="1547"/>
        <end position="1558"/>
    </location>
</feature>
<reference evidence="3" key="1">
    <citation type="submission" date="2020-05" db="EMBL/GenBank/DDBJ databases">
        <title>Phylogenomic resolution of chytrid fungi.</title>
        <authorList>
            <person name="Stajich J.E."/>
            <person name="Amses K."/>
            <person name="Simmons R."/>
            <person name="Seto K."/>
            <person name="Myers J."/>
            <person name="Bonds A."/>
            <person name="Quandt C.A."/>
            <person name="Barry K."/>
            <person name="Liu P."/>
            <person name="Grigoriev I."/>
            <person name="Longcore J.E."/>
            <person name="James T.Y."/>
        </authorList>
    </citation>
    <scope>NUCLEOTIDE SEQUENCE</scope>
    <source>
        <strain evidence="3">JEL0379</strain>
    </source>
</reference>
<feature type="region of interest" description="Disordered" evidence="2">
    <location>
        <begin position="697"/>
        <end position="868"/>
    </location>
</feature>
<gene>
    <name evidence="3" type="ORF">HDU87_007696</name>
</gene>
<comment type="caution">
    <text evidence="3">The sequence shown here is derived from an EMBL/GenBank/DDBJ whole genome shotgun (WGS) entry which is preliminary data.</text>
</comment>
<feature type="region of interest" description="Disordered" evidence="2">
    <location>
        <begin position="209"/>
        <end position="228"/>
    </location>
</feature>